<proteinExistence type="predicted"/>
<sequence>MIIVRVPGKRNPHVRFSEVDPDVDSDMSFAILNERNAGLALNEEKCKVRVTFRERSGTSAFLRKTNNAAATDARVDGRAGVGGPAHAHVHVLRDVRAR</sequence>
<accession>A0ACB7T4Y1</accession>
<dbReference type="Proteomes" id="UP000821845">
    <property type="component" value="Chromosome 11"/>
</dbReference>
<gene>
    <name evidence="1" type="ORF">HPB50_014597</name>
</gene>
<name>A0ACB7T4Y1_HYAAI</name>
<dbReference type="EMBL" id="CM023491">
    <property type="protein sequence ID" value="KAH6941178.1"/>
    <property type="molecule type" value="Genomic_DNA"/>
</dbReference>
<evidence type="ECO:0000313" key="2">
    <source>
        <dbReference type="Proteomes" id="UP000821845"/>
    </source>
</evidence>
<evidence type="ECO:0000313" key="1">
    <source>
        <dbReference type="EMBL" id="KAH6941178.1"/>
    </source>
</evidence>
<organism evidence="1 2">
    <name type="scientific">Hyalomma asiaticum</name>
    <name type="common">Tick</name>
    <dbReference type="NCBI Taxonomy" id="266040"/>
    <lineage>
        <taxon>Eukaryota</taxon>
        <taxon>Metazoa</taxon>
        <taxon>Ecdysozoa</taxon>
        <taxon>Arthropoda</taxon>
        <taxon>Chelicerata</taxon>
        <taxon>Arachnida</taxon>
        <taxon>Acari</taxon>
        <taxon>Parasitiformes</taxon>
        <taxon>Ixodida</taxon>
        <taxon>Ixodoidea</taxon>
        <taxon>Ixodidae</taxon>
        <taxon>Hyalomminae</taxon>
        <taxon>Hyalomma</taxon>
    </lineage>
</organism>
<protein>
    <submittedName>
        <fullName evidence="1">Uncharacterized protein</fullName>
    </submittedName>
</protein>
<reference evidence="1" key="1">
    <citation type="submission" date="2020-05" db="EMBL/GenBank/DDBJ databases">
        <title>Large-scale comparative analyses of tick genomes elucidate their genetic diversity and vector capacities.</title>
        <authorList>
            <person name="Jia N."/>
            <person name="Wang J."/>
            <person name="Shi W."/>
            <person name="Du L."/>
            <person name="Sun Y."/>
            <person name="Zhan W."/>
            <person name="Jiang J."/>
            <person name="Wang Q."/>
            <person name="Zhang B."/>
            <person name="Ji P."/>
            <person name="Sakyi L.B."/>
            <person name="Cui X."/>
            <person name="Yuan T."/>
            <person name="Jiang B."/>
            <person name="Yang W."/>
            <person name="Lam T.T.-Y."/>
            <person name="Chang Q."/>
            <person name="Ding S."/>
            <person name="Wang X."/>
            <person name="Zhu J."/>
            <person name="Ruan X."/>
            <person name="Zhao L."/>
            <person name="Wei J."/>
            <person name="Que T."/>
            <person name="Du C."/>
            <person name="Cheng J."/>
            <person name="Dai P."/>
            <person name="Han X."/>
            <person name="Huang E."/>
            <person name="Gao Y."/>
            <person name="Liu J."/>
            <person name="Shao H."/>
            <person name="Ye R."/>
            <person name="Li L."/>
            <person name="Wei W."/>
            <person name="Wang X."/>
            <person name="Wang C."/>
            <person name="Yang T."/>
            <person name="Huo Q."/>
            <person name="Li W."/>
            <person name="Guo W."/>
            <person name="Chen H."/>
            <person name="Zhou L."/>
            <person name="Ni X."/>
            <person name="Tian J."/>
            <person name="Zhou Y."/>
            <person name="Sheng Y."/>
            <person name="Liu T."/>
            <person name="Pan Y."/>
            <person name="Xia L."/>
            <person name="Li J."/>
            <person name="Zhao F."/>
            <person name="Cao W."/>
        </authorList>
    </citation>
    <scope>NUCLEOTIDE SEQUENCE</scope>
    <source>
        <strain evidence="1">Hyas-2018</strain>
    </source>
</reference>
<comment type="caution">
    <text evidence="1">The sequence shown here is derived from an EMBL/GenBank/DDBJ whole genome shotgun (WGS) entry which is preliminary data.</text>
</comment>
<keyword evidence="2" id="KW-1185">Reference proteome</keyword>